<keyword evidence="6" id="KW-0496">Mitochondrion</keyword>
<dbReference type="OrthoDB" id="529194at2759"/>
<gene>
    <name evidence="10" type="ORF">EG327_005691</name>
    <name evidence="9" type="ORF">EG328_008575</name>
</gene>
<keyword evidence="7" id="KW-0143">Chaperone</keyword>
<accession>A0A8H3VBE9</accession>
<organism evidence="9 11">
    <name type="scientific">Venturia inaequalis</name>
    <name type="common">Apple scab fungus</name>
    <dbReference type="NCBI Taxonomy" id="5025"/>
    <lineage>
        <taxon>Eukaryota</taxon>
        <taxon>Fungi</taxon>
        <taxon>Dikarya</taxon>
        <taxon>Ascomycota</taxon>
        <taxon>Pezizomycotina</taxon>
        <taxon>Dothideomycetes</taxon>
        <taxon>Pleosporomycetidae</taxon>
        <taxon>Venturiales</taxon>
        <taxon>Venturiaceae</taxon>
        <taxon>Venturia</taxon>
    </lineage>
</organism>
<evidence type="ECO:0000256" key="1">
    <source>
        <dbReference type="ARBA" id="ARBA00004305"/>
    </source>
</evidence>
<dbReference type="Proteomes" id="UP000490939">
    <property type="component" value="Unassembled WGS sequence"/>
</dbReference>
<evidence type="ECO:0000256" key="4">
    <source>
        <dbReference type="ARBA" id="ARBA00015108"/>
    </source>
</evidence>
<evidence type="ECO:0000256" key="2">
    <source>
        <dbReference type="ARBA" id="ARBA00009949"/>
    </source>
</evidence>
<reference evidence="9 11" key="1">
    <citation type="submission" date="2018-12" db="EMBL/GenBank/DDBJ databases">
        <title>Venturia inaequalis Genome Resource.</title>
        <authorList>
            <person name="Lichtner F.J."/>
        </authorList>
    </citation>
    <scope>NUCLEOTIDE SEQUENCE [LARGE SCALE GENOMIC DNA]</scope>
    <source>
        <strain evidence="9 11">120213</strain>
        <strain evidence="10 12">DMI_063113</strain>
    </source>
</reference>
<dbReference type="GO" id="GO:0044183">
    <property type="term" value="F:protein folding chaperone"/>
    <property type="evidence" value="ECO:0007669"/>
    <property type="project" value="TreeGrafter"/>
</dbReference>
<evidence type="ECO:0000313" key="12">
    <source>
        <dbReference type="Proteomes" id="UP000490939"/>
    </source>
</evidence>
<evidence type="ECO:0000313" key="11">
    <source>
        <dbReference type="Proteomes" id="UP000447873"/>
    </source>
</evidence>
<dbReference type="GO" id="GO:0034551">
    <property type="term" value="P:mitochondrial respiratory chain complex III assembly"/>
    <property type="evidence" value="ECO:0007669"/>
    <property type="project" value="InterPro"/>
</dbReference>
<name>A0A8H3VBE9_VENIN</name>
<evidence type="ECO:0000256" key="7">
    <source>
        <dbReference type="ARBA" id="ARBA00023186"/>
    </source>
</evidence>
<evidence type="ECO:0000313" key="9">
    <source>
        <dbReference type="EMBL" id="KAE9984547.1"/>
    </source>
</evidence>
<dbReference type="AlphaFoldDB" id="A0A8H3VBE9"/>
<dbReference type="InterPro" id="IPR045298">
    <property type="entry name" value="Complex1_LYR_LYRM7"/>
</dbReference>
<sequence length="115" mass="12758">MALAAYRNLLRSTRIAFQGDIPTLLSARRAVRDNFNQNRSLPSSSPESTEQIKYAQEVAKILRENLVQGKAVDGDGDRYKLRIHEHTERGDNESIKTAGKKGKIDSLAGVKCCSI</sequence>
<evidence type="ECO:0000256" key="6">
    <source>
        <dbReference type="ARBA" id="ARBA00023128"/>
    </source>
</evidence>
<evidence type="ECO:0000256" key="8">
    <source>
        <dbReference type="ARBA" id="ARBA00025268"/>
    </source>
</evidence>
<dbReference type="CDD" id="cd20267">
    <property type="entry name" value="Complex1_LYR_LYRM7"/>
    <property type="match status" value="1"/>
</dbReference>
<protein>
    <recommendedName>
        <fullName evidence="4">Mitochondrial zinc maintenance protein 1, mitochondrial</fullName>
    </recommendedName>
</protein>
<dbReference type="PANTHER" id="PTHR46749:SF1">
    <property type="entry name" value="COMPLEX III ASSEMBLY FACTOR LYRM7"/>
    <property type="match status" value="1"/>
</dbReference>
<comment type="subunit">
    <text evidence="3">Interacts with RIP1.</text>
</comment>
<dbReference type="GO" id="GO:0005759">
    <property type="term" value="C:mitochondrial matrix"/>
    <property type="evidence" value="ECO:0007669"/>
    <property type="project" value="UniProtKB-SubCell"/>
</dbReference>
<keyword evidence="12" id="KW-1185">Reference proteome</keyword>
<evidence type="ECO:0000256" key="3">
    <source>
        <dbReference type="ARBA" id="ARBA00011589"/>
    </source>
</evidence>
<proteinExistence type="inferred from homology"/>
<comment type="caution">
    <text evidence="9">The sequence shown here is derived from an EMBL/GenBank/DDBJ whole genome shotgun (WGS) entry which is preliminary data.</text>
</comment>
<dbReference type="EMBL" id="WNWR01000033">
    <property type="protein sequence ID" value="KAE9993280.1"/>
    <property type="molecule type" value="Genomic_DNA"/>
</dbReference>
<comment type="similarity">
    <text evidence="2">Belongs to the complex I LYR family. MZM1 subfamily.</text>
</comment>
<dbReference type="PANTHER" id="PTHR46749">
    <property type="entry name" value="COMPLEX III ASSEMBLY FACTOR LYRM7"/>
    <property type="match status" value="1"/>
</dbReference>
<comment type="subcellular location">
    <subcellularLocation>
        <location evidence="1">Mitochondrion matrix</location>
    </subcellularLocation>
</comment>
<dbReference type="InterPro" id="IPR050435">
    <property type="entry name" value="MZM1/LYRM7"/>
</dbReference>
<evidence type="ECO:0000313" key="10">
    <source>
        <dbReference type="EMBL" id="KAE9993280.1"/>
    </source>
</evidence>
<comment type="function">
    <text evidence="8">Assembly factor required for Rieske Fe-S protein RIP1 incorporation into the cytochrome b-c1 (CIII) complex. Functions as a chaperone, binding to this subunit within the mitochondrial matrix and stabilizing it prior to its translocation and insertion into the late CIII dimeric intermediate within the mitochondrial inner membrane. Modulates the mitochondrial matrix zinc pool.</text>
</comment>
<evidence type="ECO:0000256" key="5">
    <source>
        <dbReference type="ARBA" id="ARBA00022946"/>
    </source>
</evidence>
<dbReference type="EMBL" id="WNWS01000049">
    <property type="protein sequence ID" value="KAE9984547.1"/>
    <property type="molecule type" value="Genomic_DNA"/>
</dbReference>
<keyword evidence="5" id="KW-0809">Transit peptide</keyword>
<dbReference type="Proteomes" id="UP000447873">
    <property type="component" value="Unassembled WGS sequence"/>
</dbReference>